<comment type="caution">
    <text evidence="1">The sequence shown here is derived from an EMBL/GenBank/DDBJ whole genome shotgun (WGS) entry which is preliminary data.</text>
</comment>
<name>A0A8T2NPW7_9TELE</name>
<dbReference type="Proteomes" id="UP000824540">
    <property type="component" value="Unassembled WGS sequence"/>
</dbReference>
<organism evidence="1 2">
    <name type="scientific">Albula glossodonta</name>
    <name type="common">roundjaw bonefish</name>
    <dbReference type="NCBI Taxonomy" id="121402"/>
    <lineage>
        <taxon>Eukaryota</taxon>
        <taxon>Metazoa</taxon>
        <taxon>Chordata</taxon>
        <taxon>Craniata</taxon>
        <taxon>Vertebrata</taxon>
        <taxon>Euteleostomi</taxon>
        <taxon>Actinopterygii</taxon>
        <taxon>Neopterygii</taxon>
        <taxon>Teleostei</taxon>
        <taxon>Albuliformes</taxon>
        <taxon>Albulidae</taxon>
        <taxon>Albula</taxon>
    </lineage>
</organism>
<protein>
    <submittedName>
        <fullName evidence="1">Uncharacterized protein</fullName>
    </submittedName>
</protein>
<dbReference type="AlphaFoldDB" id="A0A8T2NPW7"/>
<sequence length="76" mass="7914">MVSSSFSPASTSTGFGIVLQGGVFATESLAAPPLIRFIEPDSPAERKTWARTLTRGHNSGEVSCYSVTAPAELGGR</sequence>
<reference evidence="1" key="1">
    <citation type="thesis" date="2021" institute="BYU ScholarsArchive" country="Provo, UT, USA">
        <title>Applications of and Algorithms for Genome Assembly and Genomic Analyses with an Emphasis on Marine Teleosts.</title>
        <authorList>
            <person name="Pickett B.D."/>
        </authorList>
    </citation>
    <scope>NUCLEOTIDE SEQUENCE</scope>
    <source>
        <strain evidence="1">HI-2016</strain>
    </source>
</reference>
<dbReference type="OrthoDB" id="8849866at2759"/>
<dbReference type="EMBL" id="JAFBMS010000051">
    <property type="protein sequence ID" value="KAG9339652.1"/>
    <property type="molecule type" value="Genomic_DNA"/>
</dbReference>
<accession>A0A8T2NPW7</accession>
<evidence type="ECO:0000313" key="2">
    <source>
        <dbReference type="Proteomes" id="UP000824540"/>
    </source>
</evidence>
<proteinExistence type="predicted"/>
<gene>
    <name evidence="1" type="ORF">JZ751_023298</name>
</gene>
<evidence type="ECO:0000313" key="1">
    <source>
        <dbReference type="EMBL" id="KAG9339652.1"/>
    </source>
</evidence>
<keyword evidence="2" id="KW-1185">Reference proteome</keyword>